<dbReference type="AlphaFoldDB" id="A0A9Q3BWR0"/>
<comment type="caution">
    <text evidence="1">The sequence shown here is derived from an EMBL/GenBank/DDBJ whole genome shotgun (WGS) entry which is preliminary data.</text>
</comment>
<organism evidence="1 2">
    <name type="scientific">Austropuccinia psidii MF-1</name>
    <dbReference type="NCBI Taxonomy" id="1389203"/>
    <lineage>
        <taxon>Eukaryota</taxon>
        <taxon>Fungi</taxon>
        <taxon>Dikarya</taxon>
        <taxon>Basidiomycota</taxon>
        <taxon>Pucciniomycotina</taxon>
        <taxon>Pucciniomycetes</taxon>
        <taxon>Pucciniales</taxon>
        <taxon>Sphaerophragmiaceae</taxon>
        <taxon>Austropuccinia</taxon>
    </lineage>
</organism>
<accession>A0A9Q3BWR0</accession>
<evidence type="ECO:0000313" key="2">
    <source>
        <dbReference type="Proteomes" id="UP000765509"/>
    </source>
</evidence>
<sequence>MARTSRDSMSPEPEWIFDNGQCWNITGKFTYKKVVSSLFAEMEALTEGFVDKAIKSAIPGEPTRALAREAVAYEDALAVKFTEGLKKF</sequence>
<reference evidence="1" key="1">
    <citation type="submission" date="2021-03" db="EMBL/GenBank/DDBJ databases">
        <title>Draft genome sequence of rust myrtle Austropuccinia psidii MF-1, a brazilian biotype.</title>
        <authorList>
            <person name="Quecine M.C."/>
            <person name="Pachon D.M.R."/>
            <person name="Bonatelli M.L."/>
            <person name="Correr F.H."/>
            <person name="Franceschini L.M."/>
            <person name="Leite T.F."/>
            <person name="Margarido G.R.A."/>
            <person name="Almeida C.A."/>
            <person name="Ferrarezi J.A."/>
            <person name="Labate C.A."/>
        </authorList>
    </citation>
    <scope>NUCLEOTIDE SEQUENCE</scope>
    <source>
        <strain evidence="1">MF-1</strain>
    </source>
</reference>
<evidence type="ECO:0000313" key="1">
    <source>
        <dbReference type="EMBL" id="MBW0472882.1"/>
    </source>
</evidence>
<dbReference type="EMBL" id="AVOT02003233">
    <property type="protein sequence ID" value="MBW0472882.1"/>
    <property type="molecule type" value="Genomic_DNA"/>
</dbReference>
<keyword evidence="2" id="KW-1185">Reference proteome</keyword>
<protein>
    <submittedName>
        <fullName evidence="1">Uncharacterized protein</fullName>
    </submittedName>
</protein>
<proteinExistence type="predicted"/>
<gene>
    <name evidence="1" type="ORF">O181_012597</name>
</gene>
<dbReference type="Proteomes" id="UP000765509">
    <property type="component" value="Unassembled WGS sequence"/>
</dbReference>
<name>A0A9Q3BWR0_9BASI</name>